<dbReference type="Proteomes" id="UP000620104">
    <property type="component" value="Unassembled WGS sequence"/>
</dbReference>
<reference evidence="1" key="1">
    <citation type="submission" date="2020-07" db="EMBL/GenBank/DDBJ databases">
        <title>Draft Genome Sequence of a Deep-Sea Yeast, Naganishia (Cryptococcus) liquefaciens strain N6.</title>
        <authorList>
            <person name="Han Y.W."/>
            <person name="Kajitani R."/>
            <person name="Morimoto H."/>
            <person name="Parhat M."/>
            <person name="Tsubouchi H."/>
            <person name="Bakenova O."/>
            <person name="Ogata M."/>
            <person name="Argunhan B."/>
            <person name="Aoki R."/>
            <person name="Kajiwara S."/>
            <person name="Itoh T."/>
            <person name="Iwasaki H."/>
        </authorList>
    </citation>
    <scope>NUCLEOTIDE SEQUENCE</scope>
    <source>
        <strain evidence="1">N6</strain>
    </source>
</reference>
<dbReference type="OrthoDB" id="2566675at2759"/>
<protein>
    <submittedName>
        <fullName evidence="1">Uncharacterized protein</fullName>
    </submittedName>
</protein>
<proteinExistence type="predicted"/>
<keyword evidence="2" id="KW-1185">Reference proteome</keyword>
<accession>A0A8H3TWY7</accession>
<comment type="caution">
    <text evidence="1">The sequence shown here is derived from an EMBL/GenBank/DDBJ whole genome shotgun (WGS) entry which is preliminary data.</text>
</comment>
<sequence length="145" mass="16334">MYLPAAQLYGPVQTRGAMQPYVPFRHLQQPYPQQPGYSTAQRFETHTHLRPLYVQDRGQAPYQSNLRHDQMPVDIAQPGCGPAPQVAGWLPPVNAAELQVAGILPYSYGFPRYGQHAFRPEGGDMNNKLNPYGRGFPYGFYKTVL</sequence>
<evidence type="ECO:0000313" key="1">
    <source>
        <dbReference type="EMBL" id="GHJ88745.1"/>
    </source>
</evidence>
<dbReference type="AlphaFoldDB" id="A0A8H3TWY7"/>
<name>A0A8H3TWY7_9TREE</name>
<gene>
    <name evidence="1" type="ORF">NliqN6_5147</name>
</gene>
<evidence type="ECO:0000313" key="2">
    <source>
        <dbReference type="Proteomes" id="UP000620104"/>
    </source>
</evidence>
<dbReference type="EMBL" id="BLZA01000030">
    <property type="protein sequence ID" value="GHJ88745.1"/>
    <property type="molecule type" value="Genomic_DNA"/>
</dbReference>
<organism evidence="1 2">
    <name type="scientific">Naganishia liquefaciens</name>
    <dbReference type="NCBI Taxonomy" id="104408"/>
    <lineage>
        <taxon>Eukaryota</taxon>
        <taxon>Fungi</taxon>
        <taxon>Dikarya</taxon>
        <taxon>Basidiomycota</taxon>
        <taxon>Agaricomycotina</taxon>
        <taxon>Tremellomycetes</taxon>
        <taxon>Filobasidiales</taxon>
        <taxon>Filobasidiaceae</taxon>
        <taxon>Naganishia</taxon>
    </lineage>
</organism>